<evidence type="ECO:0000313" key="2">
    <source>
        <dbReference type="EnsemblPlants" id="MELO3C034899.2.1"/>
    </source>
</evidence>
<dbReference type="Gramene" id="MELO3C034899.2.1">
    <property type="protein sequence ID" value="MELO3C034899.2.1"/>
    <property type="gene ID" value="MELO3C034899.2"/>
</dbReference>
<dbReference type="AlphaFoldDB" id="A0A9I9EK34"/>
<accession>A0A9I9EK34</accession>
<feature type="region of interest" description="Disordered" evidence="1">
    <location>
        <begin position="117"/>
        <end position="191"/>
    </location>
</feature>
<organism evidence="2">
    <name type="scientific">Cucumis melo</name>
    <name type="common">Muskmelon</name>
    <dbReference type="NCBI Taxonomy" id="3656"/>
    <lineage>
        <taxon>Eukaryota</taxon>
        <taxon>Viridiplantae</taxon>
        <taxon>Streptophyta</taxon>
        <taxon>Embryophyta</taxon>
        <taxon>Tracheophyta</taxon>
        <taxon>Spermatophyta</taxon>
        <taxon>Magnoliopsida</taxon>
        <taxon>eudicotyledons</taxon>
        <taxon>Gunneridae</taxon>
        <taxon>Pentapetalae</taxon>
        <taxon>rosids</taxon>
        <taxon>fabids</taxon>
        <taxon>Cucurbitales</taxon>
        <taxon>Cucurbitaceae</taxon>
        <taxon>Benincaseae</taxon>
        <taxon>Cucumis</taxon>
    </lineage>
</organism>
<reference evidence="2" key="1">
    <citation type="submission" date="2023-03" db="UniProtKB">
        <authorList>
            <consortium name="EnsemblPlants"/>
        </authorList>
    </citation>
    <scope>IDENTIFICATION</scope>
</reference>
<dbReference type="EnsemblPlants" id="MELO3C034899.2.1">
    <property type="protein sequence ID" value="MELO3C034899.2.1"/>
    <property type="gene ID" value="MELO3C034899.2"/>
</dbReference>
<protein>
    <submittedName>
        <fullName evidence="2">Uncharacterized protein</fullName>
    </submittedName>
</protein>
<sequence>MAKANKQNDKWPLADLFELQKKERAMPPTAAAITADRSRRVAEFFRQPSRPSGGSRSAAEPRLSNRFLSPAAATKQALASCSVSRTVCRRTSSVASVSSRLQRRAVSCEAEPYRPAAYSATPSHAERHPSKPAKPSPDRTDPRTPSIRPSLETHAAPRHADLSHQRLHCQPSRTRAAPAPEPSRACARAESHLRLSRAVPRLLPSSRATKPFEPPSLFRSFTPILV</sequence>
<proteinExistence type="predicted"/>
<name>A0A9I9EK34_CUCME</name>
<evidence type="ECO:0000256" key="1">
    <source>
        <dbReference type="SAM" id="MobiDB-lite"/>
    </source>
</evidence>